<dbReference type="Pfam" id="PF10980">
    <property type="entry name" value="DUF2787"/>
    <property type="match status" value="1"/>
</dbReference>
<gene>
    <name evidence="1" type="ORF">A8139_04140</name>
</gene>
<evidence type="ECO:0000313" key="2">
    <source>
        <dbReference type="Proteomes" id="UP000249898"/>
    </source>
</evidence>
<dbReference type="InterPro" id="IPR021248">
    <property type="entry name" value="DUF2787"/>
</dbReference>
<dbReference type="AlphaFoldDB" id="A0A2Z4PPC1"/>
<dbReference type="OrthoDB" id="5589278at2"/>
<evidence type="ECO:0008006" key="3">
    <source>
        <dbReference type="Google" id="ProtNLM"/>
    </source>
</evidence>
<dbReference type="PANTHER" id="PTHR38978:SF2">
    <property type="entry name" value="DUF2787 DOMAIN-CONTAINING PROTEIN"/>
    <property type="match status" value="1"/>
</dbReference>
<reference evidence="1 2" key="1">
    <citation type="submission" date="2016-06" db="EMBL/GenBank/DDBJ databases">
        <title>The sequenced genome of the ice-adhering bacterium Marinomonas primoryensis, from Antarctica.</title>
        <authorList>
            <person name="Graham L."/>
            <person name="Vance T.D.R."/>
            <person name="Davies P.L."/>
        </authorList>
    </citation>
    <scope>NUCLEOTIDE SEQUENCE [LARGE SCALE GENOMIC DNA]</scope>
    <source>
        <strain evidence="1 2">AceL</strain>
    </source>
</reference>
<accession>A0A2Z4PPC1</accession>
<organism evidence="1 2">
    <name type="scientific">Marinomonas primoryensis</name>
    <dbReference type="NCBI Taxonomy" id="178399"/>
    <lineage>
        <taxon>Bacteria</taxon>
        <taxon>Pseudomonadati</taxon>
        <taxon>Pseudomonadota</taxon>
        <taxon>Gammaproteobacteria</taxon>
        <taxon>Oceanospirillales</taxon>
        <taxon>Oceanospirillaceae</taxon>
        <taxon>Marinomonas</taxon>
    </lineage>
</organism>
<dbReference type="PANTHER" id="PTHR38978">
    <property type="entry name" value="DUF2787 DOMAIN-CONTAINING PROTEIN"/>
    <property type="match status" value="1"/>
</dbReference>
<dbReference type="Proteomes" id="UP000249898">
    <property type="component" value="Chromosome"/>
</dbReference>
<proteinExistence type="predicted"/>
<evidence type="ECO:0000313" key="1">
    <source>
        <dbReference type="EMBL" id="AWX99284.1"/>
    </source>
</evidence>
<protein>
    <recommendedName>
        <fullName evidence="3">DUF2787 domain-containing protein</fullName>
    </recommendedName>
</protein>
<dbReference type="EMBL" id="CP016181">
    <property type="protein sequence ID" value="AWX99284.1"/>
    <property type="molecule type" value="Genomic_DNA"/>
</dbReference>
<dbReference type="Gene3D" id="3.10.450.430">
    <property type="entry name" value="Protein of unknown function DUF2787"/>
    <property type="match status" value="1"/>
</dbReference>
<name>A0A2Z4PPC1_9GAMM</name>
<sequence length="150" mass="17194">MPVNKTTKAPLLSFTSSPLITSNKLHKILNKLIMSQPALLGVSTLTINFRDKSYSSESGGYHPVEICLHKTASNSWLIQYITDFAYFGSYYPELDRNVDFDISKGTAFISGTGWIDINRRDIKDFYRTWESNFLSYLNMDCFDEIEVTCF</sequence>